<dbReference type="GO" id="GO:0005885">
    <property type="term" value="C:Arp2/3 protein complex"/>
    <property type="evidence" value="ECO:0007669"/>
    <property type="project" value="UniProtKB-ARBA"/>
</dbReference>
<dbReference type="FunFam" id="3.30.420.40:FF:000148">
    <property type="entry name" value="Actin, alpha skeletal muscle"/>
    <property type="match status" value="1"/>
</dbReference>
<dbReference type="Proteomes" id="UP001146120">
    <property type="component" value="Unassembled WGS sequence"/>
</dbReference>
<reference evidence="13" key="1">
    <citation type="submission" date="2022-11" db="EMBL/GenBank/DDBJ databases">
        <authorList>
            <person name="Morgan W.R."/>
            <person name="Tartar A."/>
        </authorList>
    </citation>
    <scope>NUCLEOTIDE SEQUENCE</scope>
    <source>
        <strain evidence="13">ARSEF 373</strain>
    </source>
</reference>
<protein>
    <recommendedName>
        <fullName evidence="4">Actin-related protein 2</fullName>
    </recommendedName>
</protein>
<keyword evidence="6" id="KW-0547">Nucleotide-binding</keyword>
<dbReference type="InterPro" id="IPR004000">
    <property type="entry name" value="Actin"/>
</dbReference>
<keyword evidence="5" id="KW-0963">Cytoplasm</keyword>
<dbReference type="PANTHER" id="PTHR11937">
    <property type="entry name" value="ACTIN"/>
    <property type="match status" value="1"/>
</dbReference>
<feature type="region of interest" description="Disordered" evidence="12">
    <location>
        <begin position="1054"/>
        <end position="1100"/>
    </location>
</feature>
<dbReference type="AlphaFoldDB" id="A0AAV2Z1B9"/>
<feature type="coiled-coil region" evidence="11">
    <location>
        <begin position="690"/>
        <end position="717"/>
    </location>
</feature>
<reference evidence="13" key="2">
    <citation type="journal article" date="2023" name="Microbiol Resour">
        <title>Decontamination and Annotation of the Draft Genome Sequence of the Oomycete Lagenidium giganteum ARSEF 373.</title>
        <authorList>
            <person name="Morgan W.R."/>
            <person name="Tartar A."/>
        </authorList>
    </citation>
    <scope>NUCLEOTIDE SEQUENCE</scope>
    <source>
        <strain evidence="13">ARSEF 373</strain>
    </source>
</reference>
<evidence type="ECO:0000313" key="14">
    <source>
        <dbReference type="Proteomes" id="UP001146120"/>
    </source>
</evidence>
<dbReference type="GO" id="GO:0003676">
    <property type="term" value="F:nucleic acid binding"/>
    <property type="evidence" value="ECO:0007669"/>
    <property type="project" value="InterPro"/>
</dbReference>
<evidence type="ECO:0000256" key="12">
    <source>
        <dbReference type="SAM" id="MobiDB-lite"/>
    </source>
</evidence>
<feature type="compositionally biased region" description="Basic and acidic residues" evidence="12">
    <location>
        <begin position="1084"/>
        <end position="1093"/>
    </location>
</feature>
<evidence type="ECO:0000256" key="5">
    <source>
        <dbReference type="ARBA" id="ARBA00022490"/>
    </source>
</evidence>
<evidence type="ECO:0000256" key="11">
    <source>
        <dbReference type="SAM" id="Coils"/>
    </source>
</evidence>
<evidence type="ECO:0000256" key="4">
    <source>
        <dbReference type="ARBA" id="ARBA00021611"/>
    </source>
</evidence>
<evidence type="ECO:0000256" key="3">
    <source>
        <dbReference type="ARBA" id="ARBA00010121"/>
    </source>
</evidence>
<evidence type="ECO:0000256" key="9">
    <source>
        <dbReference type="ARBA" id="ARBA00023212"/>
    </source>
</evidence>
<dbReference type="InterPro" id="IPR012337">
    <property type="entry name" value="RNaseH-like_sf"/>
</dbReference>
<dbReference type="SMART" id="SM00268">
    <property type="entry name" value="ACTIN"/>
    <property type="match status" value="1"/>
</dbReference>
<comment type="catalytic activity">
    <reaction evidence="10">
        <text>ATP + H2O = ADP + phosphate + H(+)</text>
        <dbReference type="Rhea" id="RHEA:13065"/>
        <dbReference type="ChEBI" id="CHEBI:15377"/>
        <dbReference type="ChEBI" id="CHEBI:15378"/>
        <dbReference type="ChEBI" id="CHEBI:30616"/>
        <dbReference type="ChEBI" id="CHEBI:43474"/>
        <dbReference type="ChEBI" id="CHEBI:456216"/>
    </reaction>
</comment>
<dbReference type="GO" id="GO:0007015">
    <property type="term" value="P:actin filament organization"/>
    <property type="evidence" value="ECO:0007669"/>
    <property type="project" value="UniProtKB-ARBA"/>
</dbReference>
<dbReference type="Gene3D" id="3.30.420.40">
    <property type="match status" value="2"/>
</dbReference>
<proteinExistence type="inferred from homology"/>
<dbReference type="CDD" id="cd10220">
    <property type="entry name" value="ASKHA_NBD_Arp2"/>
    <property type="match status" value="1"/>
</dbReference>
<dbReference type="InterPro" id="IPR020902">
    <property type="entry name" value="Actin/actin-like_CS"/>
</dbReference>
<evidence type="ECO:0000256" key="6">
    <source>
        <dbReference type="ARBA" id="ARBA00022741"/>
    </source>
</evidence>
<dbReference type="InterPro" id="IPR043129">
    <property type="entry name" value="ATPase_NBD"/>
</dbReference>
<keyword evidence="8" id="KW-0009">Actin-binding</keyword>
<organism evidence="13 14">
    <name type="scientific">Lagenidium giganteum</name>
    <dbReference type="NCBI Taxonomy" id="4803"/>
    <lineage>
        <taxon>Eukaryota</taxon>
        <taxon>Sar</taxon>
        <taxon>Stramenopiles</taxon>
        <taxon>Oomycota</taxon>
        <taxon>Peronosporomycetes</taxon>
        <taxon>Pythiales</taxon>
        <taxon>Pythiaceae</taxon>
    </lineage>
</organism>
<dbReference type="GO" id="GO:0005524">
    <property type="term" value="F:ATP binding"/>
    <property type="evidence" value="ECO:0007669"/>
    <property type="project" value="UniProtKB-KW"/>
</dbReference>
<dbReference type="Gene3D" id="3.90.640.10">
    <property type="entry name" value="Actin, Chain A, domain 4"/>
    <property type="match status" value="1"/>
</dbReference>
<dbReference type="Pfam" id="PF00022">
    <property type="entry name" value="Actin"/>
    <property type="match status" value="1"/>
</dbReference>
<keyword evidence="9" id="KW-0206">Cytoskeleton</keyword>
<keyword evidence="14" id="KW-1185">Reference proteome</keyword>
<comment type="caution">
    <text evidence="13">The sequence shown here is derived from an EMBL/GenBank/DDBJ whole genome shotgun (WGS) entry which is preliminary data.</text>
</comment>
<keyword evidence="11" id="KW-0175">Coiled coil</keyword>
<sequence length="1100" mass="123747">MQRAELPRTDSQAPGRSGTMVAANKIVVCDNGTGFVKCGFAAENFPKCIFPSLVGRPILRAEEAVQKDILLKDIMFGDEAAALRSNLEITYPVENGIVKNWDDMEKLWDYTFKERLGINPANGHRILLTEPPLNPKRNRERLVETMFEKYGFEGCNITTQAMLTLYAQGIMTGVVIDIGDGVTHVVPVFEGFVPQHLICRLDIAGRHITQYLIKLLLLRGYAFNRTADFETVRQIKEKHCYVAYEPQAERKLAFETTVLEESYELPDGRIIRLGRERFEAPEALFQPSLLDVEGSGLSDMVYEMCMKDAAMDLRVEFFKNIVLSGGSSMYPGLPSRLEKDIKDRYLNEVLKGDKARLSKFRLRINDPPRRKHLVFLGGSVLADVMKDNDSFWILKREYEEQGLRCLSKLEGRHTMQVRGITRHNVCAALPELKRALKRCTFVTFDTEMGGLGLLNARQSMMDSVEERYDHHRANAQHFPIVQFGFCCFTWDPSARVFEVECFQAPVFPRYYGWKGRPEAPDRRFLMQAKCLQYIREHGFDLNDWVDNGVGYLSHHEQQSLRSILDPEPTDVTANATTDQLIDQHTQRFLDELTAKLKGLDKKQAKRRASLSKDAPTPTSTLDLEGYLSAPFEQASAEVKAAVACHLTEPLGTFRRIALAQHLREKLPRVAILCCEADNEDCDPTQPAGRRRRLRLIVAQSEEERQQLIEAHARQASEKATERKLAWVGFTSVLDLIIESRTPIVGHNAVLDWMQCFETFHQPLPPKCGTFLGQLHQWLTGDVSMDAAKQPERRPSCIFDTKALLQHALDAVDLFANKLEHTALEHAYTTLSKAPFHGPDIRWKVTNATNANEAHTMVVIEGTQHGAHQAGYDAFMTGCVFLRVCCGLGVGNDAIAALPTAAQPLPPVLKRFQNQLHLSNFLPLHCLAVQPRNSGCNGDDDDDDTEPTPDRRCLVRLELVRTPPMLSTFHIQQQVSWVLSLRSSKHVHVHWDSRTRVFLALPSPEHVAQLIAARADTAEQHGTPRKPMPSIGCVDVFACDDTHIEESATLLSLDTADTSLGSSDMPKPSPSRKRAIGDSNGAHSDGNEAKKVMTEEDQNEI</sequence>
<comment type="subcellular location">
    <subcellularLocation>
        <location evidence="1">Cytoplasm</location>
        <location evidence="1">Cytoskeleton</location>
    </subcellularLocation>
</comment>
<name>A0AAV2Z1B9_9STRA</name>
<dbReference type="GO" id="GO:0003779">
    <property type="term" value="F:actin binding"/>
    <property type="evidence" value="ECO:0007669"/>
    <property type="project" value="UniProtKB-KW"/>
</dbReference>
<dbReference type="InterPro" id="IPR036397">
    <property type="entry name" value="RNaseH_sf"/>
</dbReference>
<gene>
    <name evidence="13" type="ORF">N0F65_007841</name>
</gene>
<evidence type="ECO:0000256" key="7">
    <source>
        <dbReference type="ARBA" id="ARBA00022840"/>
    </source>
</evidence>
<comment type="similarity">
    <text evidence="3">Belongs to the actin family. ARP2 subfamily.</text>
</comment>
<evidence type="ECO:0000256" key="2">
    <source>
        <dbReference type="ARBA" id="ARBA00008372"/>
    </source>
</evidence>
<dbReference type="EMBL" id="DAKRPA010000068">
    <property type="protein sequence ID" value="DBA00216.1"/>
    <property type="molecule type" value="Genomic_DNA"/>
</dbReference>
<dbReference type="FunFam" id="3.90.640.10:FF:000005">
    <property type="entry name" value="Actin-related protein 2"/>
    <property type="match status" value="1"/>
</dbReference>
<dbReference type="InterPro" id="IPR006941">
    <property type="entry name" value="RNase_CAF1"/>
</dbReference>
<evidence type="ECO:0000313" key="13">
    <source>
        <dbReference type="EMBL" id="DBA00216.1"/>
    </source>
</evidence>
<dbReference type="Gene3D" id="3.30.420.10">
    <property type="entry name" value="Ribonuclease H-like superfamily/Ribonuclease H"/>
    <property type="match status" value="2"/>
</dbReference>
<accession>A0AAV2Z1B9</accession>
<evidence type="ECO:0000256" key="8">
    <source>
        <dbReference type="ARBA" id="ARBA00023203"/>
    </source>
</evidence>
<evidence type="ECO:0000256" key="1">
    <source>
        <dbReference type="ARBA" id="ARBA00004245"/>
    </source>
</evidence>
<feature type="compositionally biased region" description="Low complexity" evidence="12">
    <location>
        <begin position="1054"/>
        <end position="1063"/>
    </location>
</feature>
<keyword evidence="7" id="KW-0067">ATP-binding</keyword>
<dbReference type="PRINTS" id="PR00190">
    <property type="entry name" value="ACTIN"/>
</dbReference>
<dbReference type="Pfam" id="PF04857">
    <property type="entry name" value="CAF1"/>
    <property type="match status" value="1"/>
</dbReference>
<dbReference type="SUPFAM" id="SSF53098">
    <property type="entry name" value="Ribonuclease H-like"/>
    <property type="match status" value="1"/>
</dbReference>
<comment type="similarity">
    <text evidence="2">Belongs to the CAF1 family.</text>
</comment>
<dbReference type="SUPFAM" id="SSF53067">
    <property type="entry name" value="Actin-like ATPase domain"/>
    <property type="match status" value="2"/>
</dbReference>
<evidence type="ECO:0000256" key="10">
    <source>
        <dbReference type="ARBA" id="ARBA00049360"/>
    </source>
</evidence>
<dbReference type="PROSITE" id="PS01132">
    <property type="entry name" value="ACTINS_ACT_LIKE"/>
    <property type="match status" value="1"/>
</dbReference>